<organism evidence="2 3">
    <name type="scientific">Iodobacter arcticus</name>
    <dbReference type="NCBI Taxonomy" id="590593"/>
    <lineage>
        <taxon>Bacteria</taxon>
        <taxon>Pseudomonadati</taxon>
        <taxon>Pseudomonadota</taxon>
        <taxon>Betaproteobacteria</taxon>
        <taxon>Neisseriales</taxon>
        <taxon>Chitinibacteraceae</taxon>
        <taxon>Iodobacter</taxon>
    </lineage>
</organism>
<dbReference type="RefSeq" id="WP_380188613.1">
    <property type="nucleotide sequence ID" value="NZ_JBHTBQ010000033.1"/>
</dbReference>
<dbReference type="Proteomes" id="UP001596473">
    <property type="component" value="Unassembled WGS sequence"/>
</dbReference>
<protein>
    <submittedName>
        <fullName evidence="2">Uncharacterized protein</fullName>
    </submittedName>
</protein>
<accession>A0ABW2QZF1</accession>
<proteinExistence type="predicted"/>
<feature type="region of interest" description="Disordered" evidence="1">
    <location>
        <begin position="378"/>
        <end position="399"/>
    </location>
</feature>
<evidence type="ECO:0000313" key="3">
    <source>
        <dbReference type="Proteomes" id="UP001596473"/>
    </source>
</evidence>
<dbReference type="EMBL" id="JBHTBQ010000033">
    <property type="protein sequence ID" value="MFC7421036.1"/>
    <property type="molecule type" value="Genomic_DNA"/>
</dbReference>
<comment type="caution">
    <text evidence="2">The sequence shown here is derived from an EMBL/GenBank/DDBJ whole genome shotgun (WGS) entry which is preliminary data.</text>
</comment>
<name>A0ABW2QZF1_9NEIS</name>
<keyword evidence="3" id="KW-1185">Reference proteome</keyword>
<evidence type="ECO:0000256" key="1">
    <source>
        <dbReference type="SAM" id="MobiDB-lite"/>
    </source>
</evidence>
<evidence type="ECO:0000313" key="2">
    <source>
        <dbReference type="EMBL" id="MFC7421036.1"/>
    </source>
</evidence>
<gene>
    <name evidence="2" type="ORF">ACFQNF_14315</name>
</gene>
<sequence>MNGITWGLLGPDTVTSTRRARTLGLGFTVRFFNEQAVPGIGGVWYGKQLWYALLGVALASKLKINNQKNTNIQCANAIEALSCWLALDHNGWKPDPRLRGANKLKNNKEITFERASKSSFYVTQPMRMVTVKALPALGLVQSDATRFNQYQLSEECLRRFGLGTNSNGVYGRELFENIYQWSQGKCDVDKARYKKILYASLSPLEPMDETFRRLLTDVLHCGSKTEPHASKQRRRNALQWVEGLRQQPEQVPSWDSRPTMLDVEHWHDLQTGAAFFALRDQSLEVLDALELYLGTLPDSRSFDLNKSTLPNSVLSALAKLRQRASEYLVLGHSEPTALQFSRECSAEANAAIVRHLVERDGRVLRLMGSVVLPGPAFEGSSSSNHAEAEVSGEEADQRRLKWPAGMSSRMSNLFYLNADLHGDLDTWLSAAPLTHSEES</sequence>
<reference evidence="3" key="1">
    <citation type="journal article" date="2019" name="Int. J. Syst. Evol. Microbiol.">
        <title>The Global Catalogue of Microorganisms (GCM) 10K type strain sequencing project: providing services to taxonomists for standard genome sequencing and annotation.</title>
        <authorList>
            <consortium name="The Broad Institute Genomics Platform"/>
            <consortium name="The Broad Institute Genome Sequencing Center for Infectious Disease"/>
            <person name="Wu L."/>
            <person name="Ma J."/>
        </authorList>
    </citation>
    <scope>NUCLEOTIDE SEQUENCE [LARGE SCALE GENOMIC DNA]</scope>
    <source>
        <strain evidence="3">CCUG 62945</strain>
    </source>
</reference>